<name>A0A2H1KVD5_BREAU</name>
<organism evidence="1 2">
    <name type="scientific">Brevibacterium aurantiacum</name>
    <dbReference type="NCBI Taxonomy" id="273384"/>
    <lineage>
        <taxon>Bacteria</taxon>
        <taxon>Bacillati</taxon>
        <taxon>Actinomycetota</taxon>
        <taxon>Actinomycetes</taxon>
        <taxon>Micrococcales</taxon>
        <taxon>Brevibacteriaceae</taxon>
        <taxon>Brevibacterium</taxon>
    </lineage>
</organism>
<dbReference type="PANTHER" id="PTHR10948">
    <property type="entry name" value="TRANSPOSASE"/>
    <property type="match status" value="1"/>
</dbReference>
<dbReference type="GO" id="GO:0005829">
    <property type="term" value="C:cytosol"/>
    <property type="evidence" value="ECO:0007669"/>
    <property type="project" value="TreeGrafter"/>
</dbReference>
<accession>A0A2H1KVD5</accession>
<evidence type="ECO:0000313" key="1">
    <source>
        <dbReference type="EMBL" id="SMY03726.1"/>
    </source>
</evidence>
<protein>
    <recommendedName>
        <fullName evidence="3">Transposase</fullName>
    </recommendedName>
</protein>
<sequence>MWENRRRPKPLKIPSDPELLARVQAGLEEKLSPEQIVGRLRRDHPDDPRFHVSHETVYKTIYLQARGGLKRDLAALTRTGRTIRHPHRKTGERRGRIRGMVSIWDRPDEALD</sequence>
<evidence type="ECO:0000313" key="2">
    <source>
        <dbReference type="Proteomes" id="UP000234327"/>
    </source>
</evidence>
<reference evidence="1 2" key="1">
    <citation type="submission" date="2017-03" db="EMBL/GenBank/DDBJ databases">
        <authorList>
            <person name="Afonso C.L."/>
            <person name="Miller P.J."/>
            <person name="Scott M.A."/>
            <person name="Spackman E."/>
            <person name="Goraichik I."/>
            <person name="Dimitrov K.M."/>
            <person name="Suarez D.L."/>
            <person name="Swayne D.E."/>
        </authorList>
    </citation>
    <scope>NUCLEOTIDE SEQUENCE [LARGE SCALE GENOMIC DNA]</scope>
    <source>
        <strain evidence="2">6(3)</strain>
    </source>
</reference>
<dbReference type="EMBL" id="FXYZ01000061">
    <property type="protein sequence ID" value="SMY03726.1"/>
    <property type="molecule type" value="Genomic_DNA"/>
</dbReference>
<proteinExistence type="predicted"/>
<dbReference type="PANTHER" id="PTHR10948:SF23">
    <property type="entry name" value="TRANSPOSASE INSI FOR INSERTION SEQUENCE ELEMENT IS30A-RELATED"/>
    <property type="match status" value="1"/>
</dbReference>
<evidence type="ECO:0008006" key="3">
    <source>
        <dbReference type="Google" id="ProtNLM"/>
    </source>
</evidence>
<dbReference type="AlphaFoldDB" id="A0A2H1KVD5"/>
<dbReference type="InterPro" id="IPR051917">
    <property type="entry name" value="Transposase-Integrase"/>
</dbReference>
<feature type="non-terminal residue" evidence="1">
    <location>
        <position position="112"/>
    </location>
</feature>
<gene>
    <name evidence="1" type="ORF">BAURA63_03818</name>
</gene>
<dbReference type="Proteomes" id="UP000234327">
    <property type="component" value="Unassembled WGS sequence"/>
</dbReference>
<dbReference type="GO" id="GO:0004803">
    <property type="term" value="F:transposase activity"/>
    <property type="evidence" value="ECO:0007669"/>
    <property type="project" value="TreeGrafter"/>
</dbReference>
<dbReference type="GO" id="GO:0032196">
    <property type="term" value="P:transposition"/>
    <property type="evidence" value="ECO:0007669"/>
    <property type="project" value="TreeGrafter"/>
</dbReference>